<organism evidence="2 3">
    <name type="scientific">Nocardiopsis aegyptia</name>
    <dbReference type="NCBI Taxonomy" id="220378"/>
    <lineage>
        <taxon>Bacteria</taxon>
        <taxon>Bacillati</taxon>
        <taxon>Actinomycetota</taxon>
        <taxon>Actinomycetes</taxon>
        <taxon>Streptosporangiales</taxon>
        <taxon>Nocardiopsidaceae</taxon>
        <taxon>Nocardiopsis</taxon>
    </lineage>
</organism>
<feature type="domain" description="Transposase IS701-like DDE" evidence="1">
    <location>
        <begin position="41"/>
        <end position="85"/>
    </location>
</feature>
<sequence length="92" mass="10528">MFEQAMGRIAGRFSRVEPRRTARAHLLGLLSRTERKNCWQLAEQSWCTDPERRRVAGIPDEVRFATKPRLAWEMIAAALDSGVSPPSSRHRP</sequence>
<evidence type="ECO:0000313" key="2">
    <source>
        <dbReference type="EMBL" id="NYJ36446.1"/>
    </source>
</evidence>
<evidence type="ECO:0000313" key="3">
    <source>
        <dbReference type="Proteomes" id="UP000572051"/>
    </source>
</evidence>
<dbReference type="InterPro" id="IPR038721">
    <property type="entry name" value="IS701-like_DDE_dom"/>
</dbReference>
<dbReference type="Pfam" id="PF13546">
    <property type="entry name" value="DDE_5"/>
    <property type="match status" value="1"/>
</dbReference>
<comment type="caution">
    <text evidence="2">The sequence shown here is derived from an EMBL/GenBank/DDBJ whole genome shotgun (WGS) entry which is preliminary data.</text>
</comment>
<proteinExistence type="predicted"/>
<accession>A0A7Z0EQI9</accession>
<keyword evidence="3" id="KW-1185">Reference proteome</keyword>
<dbReference type="EMBL" id="JACCFS010000001">
    <property type="protein sequence ID" value="NYJ36446.1"/>
    <property type="molecule type" value="Genomic_DNA"/>
</dbReference>
<gene>
    <name evidence="2" type="ORF">HNR10_004327</name>
</gene>
<protein>
    <recommendedName>
        <fullName evidence="1">Transposase IS701-like DDE domain-containing protein</fullName>
    </recommendedName>
</protein>
<dbReference type="AlphaFoldDB" id="A0A7Z0EQI9"/>
<evidence type="ECO:0000259" key="1">
    <source>
        <dbReference type="Pfam" id="PF13546"/>
    </source>
</evidence>
<name>A0A7Z0EQI9_9ACTN</name>
<dbReference type="Proteomes" id="UP000572051">
    <property type="component" value="Unassembled WGS sequence"/>
</dbReference>
<reference evidence="2 3" key="1">
    <citation type="submission" date="2020-07" db="EMBL/GenBank/DDBJ databases">
        <title>Sequencing the genomes of 1000 actinobacteria strains.</title>
        <authorList>
            <person name="Klenk H.-P."/>
        </authorList>
    </citation>
    <scope>NUCLEOTIDE SEQUENCE [LARGE SCALE GENOMIC DNA]</scope>
    <source>
        <strain evidence="2 3">DSM 44442</strain>
    </source>
</reference>